<dbReference type="EMBL" id="BSTX01000006">
    <property type="protein sequence ID" value="GLZ81453.1"/>
    <property type="molecule type" value="Genomic_DNA"/>
</dbReference>
<comment type="caution">
    <text evidence="2">The sequence shown here is derived from an EMBL/GenBank/DDBJ whole genome shotgun (WGS) entry which is preliminary data.</text>
</comment>
<evidence type="ECO:0000313" key="2">
    <source>
        <dbReference type="EMBL" id="GLZ81453.1"/>
    </source>
</evidence>
<feature type="transmembrane region" description="Helical" evidence="1">
    <location>
        <begin position="53"/>
        <end position="73"/>
    </location>
</feature>
<feature type="transmembrane region" description="Helical" evidence="1">
    <location>
        <begin position="12"/>
        <end position="33"/>
    </location>
</feature>
<keyword evidence="1" id="KW-0472">Membrane</keyword>
<keyword evidence="1" id="KW-0812">Transmembrane</keyword>
<name>A0A9W6SSC1_9ACTN</name>
<protein>
    <submittedName>
        <fullName evidence="2">Uncharacterized protein</fullName>
    </submittedName>
</protein>
<keyword evidence="1" id="KW-1133">Transmembrane helix</keyword>
<sequence>MRLSVGNSAAVKILGSVVVLFLLTAATGVSVGIATGYDIMTMTPHPGDEGPRVLLLVPFAAAIVAIFAMLSIWRTAAWLHGTRLTHRSTFGLGTVDLARAGRLWFEERKQRTTSRQGDMQVTTTYSVPLLCAEDAGTVVRLPLAWYGRRVPHTQLSMLAAAIESGYRPGPAGDHARAAAAQLRVM</sequence>
<proteinExistence type="predicted"/>
<evidence type="ECO:0000313" key="3">
    <source>
        <dbReference type="Proteomes" id="UP001165079"/>
    </source>
</evidence>
<accession>A0A9W6SSC1</accession>
<organism evidence="2 3">
    <name type="scientific">Actinorhabdospora filicis</name>
    <dbReference type="NCBI Taxonomy" id="1785913"/>
    <lineage>
        <taxon>Bacteria</taxon>
        <taxon>Bacillati</taxon>
        <taxon>Actinomycetota</taxon>
        <taxon>Actinomycetes</taxon>
        <taxon>Micromonosporales</taxon>
        <taxon>Micromonosporaceae</taxon>
        <taxon>Actinorhabdospora</taxon>
    </lineage>
</organism>
<reference evidence="2" key="1">
    <citation type="submission" date="2023-03" db="EMBL/GenBank/DDBJ databases">
        <title>Actinorhabdospora filicis NBRC 111898.</title>
        <authorList>
            <person name="Ichikawa N."/>
            <person name="Sato H."/>
            <person name="Tonouchi N."/>
        </authorList>
    </citation>
    <scope>NUCLEOTIDE SEQUENCE</scope>
    <source>
        <strain evidence="2">NBRC 111898</strain>
    </source>
</reference>
<dbReference type="RefSeq" id="WP_285666927.1">
    <property type="nucleotide sequence ID" value="NZ_BSTX01000006.1"/>
</dbReference>
<dbReference type="Proteomes" id="UP001165079">
    <property type="component" value="Unassembled WGS sequence"/>
</dbReference>
<dbReference type="AlphaFoldDB" id="A0A9W6SSC1"/>
<keyword evidence="3" id="KW-1185">Reference proteome</keyword>
<evidence type="ECO:0000256" key="1">
    <source>
        <dbReference type="SAM" id="Phobius"/>
    </source>
</evidence>
<gene>
    <name evidence="2" type="ORF">Afil01_62600</name>
</gene>